<dbReference type="Gene3D" id="3.10.350.10">
    <property type="entry name" value="LysM domain"/>
    <property type="match status" value="1"/>
</dbReference>
<dbReference type="InterPro" id="IPR006860">
    <property type="entry name" value="FecR"/>
</dbReference>
<dbReference type="PANTHER" id="PTHR38731:SF1">
    <property type="entry name" value="FECR PROTEIN DOMAIN-CONTAINING PROTEIN"/>
    <property type="match status" value="1"/>
</dbReference>
<dbReference type="AlphaFoldDB" id="A0A158M7I8"/>
<evidence type="ECO:0000313" key="3">
    <source>
        <dbReference type="EMBL" id="KAK95696.1"/>
    </source>
</evidence>
<dbReference type="Gene3D" id="2.60.120.1440">
    <property type="match status" value="1"/>
</dbReference>
<dbReference type="PANTHER" id="PTHR38731">
    <property type="entry name" value="LIPL45-RELATED LIPOPROTEIN-RELATED"/>
    <property type="match status" value="1"/>
</dbReference>
<protein>
    <submittedName>
        <fullName evidence="3">Sigma factor regulatory protein, FecR/PupR family</fullName>
    </submittedName>
</protein>
<evidence type="ECO:0000259" key="2">
    <source>
        <dbReference type="PROSITE" id="PS51782"/>
    </source>
</evidence>
<gene>
    <name evidence="3" type="ORF">L497_3076</name>
</gene>
<comment type="caution">
    <text evidence="3">The sequence shown here is derived from an EMBL/GenBank/DDBJ whole genome shotgun (WGS) entry which is preliminary data.</text>
</comment>
<evidence type="ECO:0000313" key="4">
    <source>
        <dbReference type="Proteomes" id="UP000026682"/>
    </source>
</evidence>
<feature type="chain" id="PRO_5007628697" evidence="1">
    <location>
        <begin position="24"/>
        <end position="261"/>
    </location>
</feature>
<dbReference type="PROSITE" id="PS51782">
    <property type="entry name" value="LYSM"/>
    <property type="match status" value="1"/>
</dbReference>
<dbReference type="EMBL" id="JFZZ01000049">
    <property type="protein sequence ID" value="KAK95696.1"/>
    <property type="molecule type" value="Genomic_DNA"/>
</dbReference>
<dbReference type="InterPro" id="IPR036779">
    <property type="entry name" value="LysM_dom_sf"/>
</dbReference>
<keyword evidence="1" id="KW-0732">Signal</keyword>
<proteinExistence type="predicted"/>
<organism evidence="3 4">
    <name type="scientific">Bordetella holmesii CDC-H585-BH</name>
    <dbReference type="NCBI Taxonomy" id="1331206"/>
    <lineage>
        <taxon>Bacteria</taxon>
        <taxon>Pseudomonadati</taxon>
        <taxon>Pseudomonadota</taxon>
        <taxon>Betaproteobacteria</taxon>
        <taxon>Burkholderiales</taxon>
        <taxon>Alcaligenaceae</taxon>
        <taxon>Bordetella</taxon>
    </lineage>
</organism>
<reference evidence="3 4" key="1">
    <citation type="submission" date="2014-03" db="EMBL/GenBank/DDBJ databases">
        <title>Genome sequence of Bordetella holmseii.</title>
        <authorList>
            <person name="Harvill E."/>
            <person name="Goodfield L.L."/>
            <person name="Ivanov Y."/>
            <person name="Meyer J.A."/>
            <person name="Newth C."/>
            <person name="Cassiday P."/>
            <person name="Tondella M.L."/>
            <person name="Liao P."/>
            <person name="Zimmerman J."/>
            <person name="Meert K."/>
            <person name="Wessel D."/>
            <person name="Berger J."/>
            <person name="Dean J.M."/>
            <person name="Holubkov R."/>
            <person name="Burr J."/>
            <person name="Liu T."/>
            <person name="Brinkac L.M."/>
            <person name="Sanka R."/>
            <person name="Kim M."/>
            <person name="Losada L."/>
        </authorList>
    </citation>
    <scope>NUCLEOTIDE SEQUENCE [LARGE SCALE GENOMIC DNA]</scope>
    <source>
        <strain evidence="3 4">CDC-H585-BH</strain>
    </source>
</reference>
<dbReference type="Pfam" id="PF04773">
    <property type="entry name" value="FecR"/>
    <property type="match status" value="1"/>
</dbReference>
<name>A0A158M7I8_9BORD</name>
<feature type="signal peptide" evidence="1">
    <location>
        <begin position="1"/>
        <end position="23"/>
    </location>
</feature>
<dbReference type="Pfam" id="PF01476">
    <property type="entry name" value="LysM"/>
    <property type="match status" value="1"/>
</dbReference>
<sequence>MNRSIRCALLPLSIALAASAVQAQPAGSLNEDFLYRIRPADTLGGLARTYTGTADNWPALQRINKIVDPLALPVGLELRIPLSMIPEVTGSAQVVSLAGKAMLNGQAVRPGSLLPEGGVLSTGEHSFVTVRLSDGSEITLPSNSAVRLHHLRRFEHVPLTDTVISVEQGSMESQVAPEGKGVGRFEIRAPVAVTGVRGTRFRVQADAAGAAQAILEGNVRVQAHARDLAPTEAIVVREGQGARIGADGSVLGIQPLLPAPN</sequence>
<dbReference type="InterPro" id="IPR018392">
    <property type="entry name" value="LysM"/>
</dbReference>
<feature type="domain" description="LysM" evidence="2">
    <location>
        <begin position="33"/>
        <end position="80"/>
    </location>
</feature>
<dbReference type="PATRIC" id="fig|1331206.3.peg.1338"/>
<accession>A0A158M7I8</accession>
<evidence type="ECO:0000256" key="1">
    <source>
        <dbReference type="SAM" id="SignalP"/>
    </source>
</evidence>
<dbReference type="Proteomes" id="UP000026682">
    <property type="component" value="Unassembled WGS sequence"/>
</dbReference>